<comment type="caution">
    <text evidence="4">The sequence shown here is derived from an EMBL/GenBank/DDBJ whole genome shotgun (WGS) entry which is preliminary data.</text>
</comment>
<feature type="signal peptide" evidence="2">
    <location>
        <begin position="1"/>
        <end position="16"/>
    </location>
</feature>
<comment type="similarity">
    <text evidence="1">Belongs to the peptidase A1 family.</text>
</comment>
<evidence type="ECO:0000313" key="4">
    <source>
        <dbReference type="EMBL" id="EYC31176.1"/>
    </source>
</evidence>
<keyword evidence="2" id="KW-0732">Signal</keyword>
<dbReference type="PRINTS" id="PR00792">
    <property type="entry name" value="PEPSIN"/>
</dbReference>
<feature type="domain" description="Peptidase A1" evidence="3">
    <location>
        <begin position="74"/>
        <end position="499"/>
    </location>
</feature>
<reference evidence="5" key="1">
    <citation type="journal article" date="2015" name="Nat. Genet.">
        <title>The genome and transcriptome of the zoonotic hookworm Ancylostoma ceylanicum identify infection-specific gene families.</title>
        <authorList>
            <person name="Schwarz E.M."/>
            <person name="Hu Y."/>
            <person name="Antoshechkin I."/>
            <person name="Miller M.M."/>
            <person name="Sternberg P.W."/>
            <person name="Aroian R.V."/>
        </authorList>
    </citation>
    <scope>NUCLEOTIDE SEQUENCE</scope>
    <source>
        <strain evidence="5">HY135</strain>
    </source>
</reference>
<evidence type="ECO:0000313" key="5">
    <source>
        <dbReference type="Proteomes" id="UP000024635"/>
    </source>
</evidence>
<dbReference type="CDD" id="cd05471">
    <property type="entry name" value="pepsin_like"/>
    <property type="match status" value="1"/>
</dbReference>
<sequence>MRVILAILALLECTLPAVHKMQLRKITPEMIKMLRNGTWAKYIEGMRKQRQHAPRMDGDDDYKHDIISYNDIEYLGEITFGTPEQTFRVLLETSTSYPWIPDKLCYQKPDRPSACQSSQCDIGLICDVFCTEKSCCNLRGNHTTEDPCRRKRRFDMDRSNTYIKTARKFTTWRKRFARGFDGNDTFRFGAEGEDRLVIPGAIIGQAVRIDPCIAHAHFDGVIGLGFVFSSPLLQAIRKGLLDQPIFTVFLKRTRSDKTVDNGRQYLIAKKAAKETVIATKAAHYDEQGVREKDGSERLICLLVRSSQRQVEDVEKFYRTNDEHGHLIIDRKKAKGEDNGYGGMITYGGFDFENCEQPVTYEPVDSVMYWQVRLLGVSAGEYFMVSDAWKAELDTATSFIRGPAAIISAIAKELGAQYDLSNDLYFIECDAPAAVKFLIGTMQYTVGAKNLIIEVQENLCILALSRSSSPEDPPQWIFGYPFIREYCHVFDMSARKVGFAKARQD</sequence>
<feature type="chain" id="PRO_5001491171" description="Peptidase A1 domain-containing protein" evidence="2">
    <location>
        <begin position="17"/>
        <end position="504"/>
    </location>
</feature>
<dbReference type="GO" id="GO:0005764">
    <property type="term" value="C:lysosome"/>
    <property type="evidence" value="ECO:0007669"/>
    <property type="project" value="TreeGrafter"/>
</dbReference>
<dbReference type="Gene3D" id="2.40.70.10">
    <property type="entry name" value="Acid Proteases"/>
    <property type="match status" value="2"/>
</dbReference>
<dbReference type="AlphaFoldDB" id="A0A016VV33"/>
<dbReference type="OrthoDB" id="771136at2759"/>
<dbReference type="SUPFAM" id="SSF50630">
    <property type="entry name" value="Acid proteases"/>
    <property type="match status" value="2"/>
</dbReference>
<dbReference type="PROSITE" id="PS51767">
    <property type="entry name" value="PEPTIDASE_A1"/>
    <property type="match status" value="1"/>
</dbReference>
<gene>
    <name evidence="4" type="primary">Acey_s0004.g1998</name>
    <name evidence="4" type="ORF">Y032_0004g1998</name>
</gene>
<dbReference type="EMBL" id="JARK01001340">
    <property type="protein sequence ID" value="EYC31176.1"/>
    <property type="molecule type" value="Genomic_DNA"/>
</dbReference>
<dbReference type="Pfam" id="PF00026">
    <property type="entry name" value="Asp"/>
    <property type="match status" value="2"/>
</dbReference>
<proteinExistence type="inferred from homology"/>
<name>A0A016VV33_9BILA</name>
<evidence type="ECO:0000256" key="2">
    <source>
        <dbReference type="SAM" id="SignalP"/>
    </source>
</evidence>
<accession>A0A016VV33</accession>
<dbReference type="GO" id="GO:0006508">
    <property type="term" value="P:proteolysis"/>
    <property type="evidence" value="ECO:0007669"/>
    <property type="project" value="InterPro"/>
</dbReference>
<keyword evidence="5" id="KW-1185">Reference proteome</keyword>
<dbReference type="InterPro" id="IPR034164">
    <property type="entry name" value="Pepsin-like_dom"/>
</dbReference>
<protein>
    <recommendedName>
        <fullName evidence="3">Peptidase A1 domain-containing protein</fullName>
    </recommendedName>
</protein>
<evidence type="ECO:0000256" key="1">
    <source>
        <dbReference type="ARBA" id="ARBA00007447"/>
    </source>
</evidence>
<dbReference type="InterPro" id="IPR033121">
    <property type="entry name" value="PEPTIDASE_A1"/>
</dbReference>
<dbReference type="PANTHER" id="PTHR47966">
    <property type="entry name" value="BETA-SITE APP-CLEAVING ENZYME, ISOFORM A-RELATED"/>
    <property type="match status" value="1"/>
</dbReference>
<organism evidence="4 5">
    <name type="scientific">Ancylostoma ceylanicum</name>
    <dbReference type="NCBI Taxonomy" id="53326"/>
    <lineage>
        <taxon>Eukaryota</taxon>
        <taxon>Metazoa</taxon>
        <taxon>Ecdysozoa</taxon>
        <taxon>Nematoda</taxon>
        <taxon>Chromadorea</taxon>
        <taxon>Rhabditida</taxon>
        <taxon>Rhabditina</taxon>
        <taxon>Rhabditomorpha</taxon>
        <taxon>Strongyloidea</taxon>
        <taxon>Ancylostomatidae</taxon>
        <taxon>Ancylostomatinae</taxon>
        <taxon>Ancylostoma</taxon>
    </lineage>
</organism>
<evidence type="ECO:0000259" key="3">
    <source>
        <dbReference type="PROSITE" id="PS51767"/>
    </source>
</evidence>
<dbReference type="Proteomes" id="UP000024635">
    <property type="component" value="Unassembled WGS sequence"/>
</dbReference>
<dbReference type="PANTHER" id="PTHR47966:SF45">
    <property type="entry name" value="PEPTIDASE A1 DOMAIN-CONTAINING PROTEIN"/>
    <property type="match status" value="1"/>
</dbReference>
<dbReference type="InterPro" id="IPR021109">
    <property type="entry name" value="Peptidase_aspartic_dom_sf"/>
</dbReference>
<dbReference type="STRING" id="53326.A0A016VV33"/>
<dbReference type="GO" id="GO:0004190">
    <property type="term" value="F:aspartic-type endopeptidase activity"/>
    <property type="evidence" value="ECO:0007669"/>
    <property type="project" value="InterPro"/>
</dbReference>
<dbReference type="InterPro" id="IPR001461">
    <property type="entry name" value="Aspartic_peptidase_A1"/>
</dbReference>